<name>A0AAF0WDQ8_DAUCS</name>
<keyword evidence="2" id="KW-0732">Signal</keyword>
<evidence type="ECO:0000256" key="1">
    <source>
        <dbReference type="SAM" id="MobiDB-lite"/>
    </source>
</evidence>
<sequence length="156" mass="16186">MYMKILPVFLLFFRLQHLRASSYTSSPHSSLSASNKEQLIHKGYMLKQELEIEEKAVSSVNRRAGGGGGGHGGHGGAAHGSSHGGSHGHGVGGGDSSGLPKYGGVVAGAGAGGAYERNNHNSGKHSGASSCCVHPVHLHYLLSLATILRLTWPILV</sequence>
<reference evidence="3" key="1">
    <citation type="journal article" date="2016" name="Nat. Genet.">
        <title>A high-quality carrot genome assembly provides new insights into carotenoid accumulation and asterid genome evolution.</title>
        <authorList>
            <person name="Iorizzo M."/>
            <person name="Ellison S."/>
            <person name="Senalik D."/>
            <person name="Zeng P."/>
            <person name="Satapoomin P."/>
            <person name="Huang J."/>
            <person name="Bowman M."/>
            <person name="Iovene M."/>
            <person name="Sanseverino W."/>
            <person name="Cavagnaro P."/>
            <person name="Yildiz M."/>
            <person name="Macko-Podgorni A."/>
            <person name="Moranska E."/>
            <person name="Grzebelus E."/>
            <person name="Grzebelus D."/>
            <person name="Ashrafi H."/>
            <person name="Zheng Z."/>
            <person name="Cheng S."/>
            <person name="Spooner D."/>
            <person name="Van Deynze A."/>
            <person name="Simon P."/>
        </authorList>
    </citation>
    <scope>NUCLEOTIDE SEQUENCE</scope>
    <source>
        <tissue evidence="3">Leaf</tissue>
    </source>
</reference>
<dbReference type="KEGG" id="dcr:108208170"/>
<keyword evidence="4" id="KW-1185">Reference proteome</keyword>
<dbReference type="EMBL" id="CP093344">
    <property type="protein sequence ID" value="WOG87724.1"/>
    <property type="molecule type" value="Genomic_DNA"/>
</dbReference>
<reference evidence="3" key="2">
    <citation type="submission" date="2022-03" db="EMBL/GenBank/DDBJ databases">
        <title>Draft title - Genomic analysis of global carrot germplasm unveils the trajectory of domestication and the origin of high carotenoid orange carrot.</title>
        <authorList>
            <person name="Iorizzo M."/>
            <person name="Ellison S."/>
            <person name="Senalik D."/>
            <person name="Macko-Podgorni A."/>
            <person name="Grzebelus D."/>
            <person name="Bostan H."/>
            <person name="Rolling W."/>
            <person name="Curaba J."/>
            <person name="Simon P."/>
        </authorList>
    </citation>
    <scope>NUCLEOTIDE SEQUENCE</scope>
    <source>
        <tissue evidence="3">Leaf</tissue>
    </source>
</reference>
<evidence type="ECO:0000256" key="2">
    <source>
        <dbReference type="SAM" id="SignalP"/>
    </source>
</evidence>
<feature type="signal peptide" evidence="2">
    <location>
        <begin position="1"/>
        <end position="20"/>
    </location>
</feature>
<gene>
    <name evidence="3" type="ORF">DCAR_0206955</name>
</gene>
<evidence type="ECO:0000313" key="4">
    <source>
        <dbReference type="Proteomes" id="UP000077755"/>
    </source>
</evidence>
<organism evidence="3 4">
    <name type="scientific">Daucus carota subsp. sativus</name>
    <name type="common">Carrot</name>
    <dbReference type="NCBI Taxonomy" id="79200"/>
    <lineage>
        <taxon>Eukaryota</taxon>
        <taxon>Viridiplantae</taxon>
        <taxon>Streptophyta</taxon>
        <taxon>Embryophyta</taxon>
        <taxon>Tracheophyta</taxon>
        <taxon>Spermatophyta</taxon>
        <taxon>Magnoliopsida</taxon>
        <taxon>eudicotyledons</taxon>
        <taxon>Gunneridae</taxon>
        <taxon>Pentapetalae</taxon>
        <taxon>asterids</taxon>
        <taxon>campanulids</taxon>
        <taxon>Apiales</taxon>
        <taxon>Apiaceae</taxon>
        <taxon>Apioideae</taxon>
        <taxon>Scandiceae</taxon>
        <taxon>Daucinae</taxon>
        <taxon>Daucus</taxon>
        <taxon>Daucus sect. Daucus</taxon>
    </lineage>
</organism>
<proteinExistence type="predicted"/>
<dbReference type="Proteomes" id="UP000077755">
    <property type="component" value="Chromosome 2"/>
</dbReference>
<accession>A0AAF0WDQ8</accession>
<feature type="region of interest" description="Disordered" evidence="1">
    <location>
        <begin position="61"/>
        <end position="94"/>
    </location>
</feature>
<protein>
    <recommendedName>
        <fullName evidence="5">Glycine-rich protein</fullName>
    </recommendedName>
</protein>
<feature type="compositionally biased region" description="Gly residues" evidence="1">
    <location>
        <begin position="64"/>
        <end position="94"/>
    </location>
</feature>
<dbReference type="PANTHER" id="PTHR36245">
    <property type="entry name" value="GLYCINE-RICH PROTEIN DOT1-LIKE"/>
    <property type="match status" value="1"/>
</dbReference>
<evidence type="ECO:0000313" key="3">
    <source>
        <dbReference type="EMBL" id="WOG87724.1"/>
    </source>
</evidence>
<dbReference type="PANTHER" id="PTHR36245:SF5">
    <property type="entry name" value="GLYCINE-RICH PROTEIN DOT1-LIKE"/>
    <property type="match status" value="1"/>
</dbReference>
<evidence type="ECO:0008006" key="5">
    <source>
        <dbReference type="Google" id="ProtNLM"/>
    </source>
</evidence>
<dbReference type="AlphaFoldDB" id="A0AAF0WDQ8"/>
<feature type="chain" id="PRO_5042063208" description="Glycine-rich protein" evidence="2">
    <location>
        <begin position="21"/>
        <end position="156"/>
    </location>
</feature>